<protein>
    <submittedName>
        <fullName evidence="2">Uncharacterized protein</fullName>
    </submittedName>
</protein>
<evidence type="ECO:0000313" key="2">
    <source>
        <dbReference type="EMBL" id="KPI36234.1"/>
    </source>
</evidence>
<keyword evidence="1" id="KW-1133">Transmembrane helix</keyword>
<dbReference type="InterPro" id="IPR025363">
    <property type="entry name" value="DUF4267"/>
</dbReference>
<evidence type="ECO:0000256" key="1">
    <source>
        <dbReference type="SAM" id="Phobius"/>
    </source>
</evidence>
<dbReference type="Pfam" id="PF14087">
    <property type="entry name" value="DUF4267"/>
    <property type="match status" value="1"/>
</dbReference>
<reference evidence="2 3" key="1">
    <citation type="submission" date="2015-06" db="EMBL/GenBank/DDBJ databases">
        <title>Draft genome of the ant-associated black yeast Phialophora attae CBS 131958.</title>
        <authorList>
            <person name="Moreno L.F."/>
            <person name="Stielow B.J."/>
            <person name="de Hoog S."/>
            <person name="Vicente V.A."/>
            <person name="Weiss V.A."/>
            <person name="de Vries M."/>
            <person name="Cruz L.M."/>
            <person name="Souza E.M."/>
        </authorList>
    </citation>
    <scope>NUCLEOTIDE SEQUENCE [LARGE SCALE GENOMIC DNA]</scope>
    <source>
        <strain evidence="2 3">CBS 131958</strain>
    </source>
</reference>
<organism evidence="2 3">
    <name type="scientific">Cyphellophora attinorum</name>
    <dbReference type="NCBI Taxonomy" id="1664694"/>
    <lineage>
        <taxon>Eukaryota</taxon>
        <taxon>Fungi</taxon>
        <taxon>Dikarya</taxon>
        <taxon>Ascomycota</taxon>
        <taxon>Pezizomycotina</taxon>
        <taxon>Eurotiomycetes</taxon>
        <taxon>Chaetothyriomycetidae</taxon>
        <taxon>Chaetothyriales</taxon>
        <taxon>Cyphellophoraceae</taxon>
        <taxon>Cyphellophora</taxon>
    </lineage>
</organism>
<keyword evidence="3" id="KW-1185">Reference proteome</keyword>
<feature type="transmembrane region" description="Helical" evidence="1">
    <location>
        <begin position="12"/>
        <end position="32"/>
    </location>
</feature>
<comment type="caution">
    <text evidence="2">The sequence shown here is derived from an EMBL/GenBank/DDBJ whole genome shotgun (WGS) entry which is preliminary data.</text>
</comment>
<keyword evidence="1" id="KW-0472">Membrane</keyword>
<dbReference type="EMBL" id="LFJN01000033">
    <property type="protein sequence ID" value="KPI36234.1"/>
    <property type="molecule type" value="Genomic_DNA"/>
</dbReference>
<gene>
    <name evidence="2" type="ORF">AB675_8865</name>
</gene>
<name>A0A0N1H4J8_9EURO</name>
<dbReference type="RefSeq" id="XP_017996197.1">
    <property type="nucleotide sequence ID" value="XM_018149349.1"/>
</dbReference>
<evidence type="ECO:0000313" key="3">
    <source>
        <dbReference type="Proteomes" id="UP000038010"/>
    </source>
</evidence>
<proteinExistence type="predicted"/>
<dbReference type="GeneID" id="28741229"/>
<sequence length="111" mass="11846">MDILQRPLPNAPRFLAIALGAVITHAGVSAFVTPTTFTAQFGLPQQPPINPWVYAFAAREVTLGLTLCAFAARKDWKSVGVVGVIAALCGATDGKVEHICEKPRGEGFLQR</sequence>
<keyword evidence="1" id="KW-0812">Transmembrane</keyword>
<accession>A0A0N1H4J8</accession>
<dbReference type="AlphaFoldDB" id="A0A0N1H4J8"/>
<dbReference type="Proteomes" id="UP000038010">
    <property type="component" value="Unassembled WGS sequence"/>
</dbReference>
<dbReference type="VEuPathDB" id="FungiDB:AB675_8865"/>